<dbReference type="GO" id="GO:0016491">
    <property type="term" value="F:oxidoreductase activity"/>
    <property type="evidence" value="ECO:0007669"/>
    <property type="project" value="InterPro"/>
</dbReference>
<evidence type="ECO:0000313" key="5">
    <source>
        <dbReference type="Proteomes" id="UP000233256"/>
    </source>
</evidence>
<dbReference type="Pfam" id="PF03358">
    <property type="entry name" value="FMN_red"/>
    <property type="match status" value="1"/>
</dbReference>
<dbReference type="InterPro" id="IPR051796">
    <property type="entry name" value="ISF_SsuE-like"/>
</dbReference>
<dbReference type="PANTHER" id="PTHR43278">
    <property type="entry name" value="NAD(P)H-DEPENDENT FMN-CONTAINING OXIDOREDUCTASE YWQN-RELATED"/>
    <property type="match status" value="1"/>
</dbReference>
<dbReference type="Proteomes" id="UP000233256">
    <property type="component" value="Unassembled WGS sequence"/>
</dbReference>
<dbReference type="InterPro" id="IPR029039">
    <property type="entry name" value="Flavoprotein-like_sf"/>
</dbReference>
<comment type="caution">
    <text evidence="4">The sequence shown here is derived from an EMBL/GenBank/DDBJ whole genome shotgun (WGS) entry which is preliminary data.</text>
</comment>
<dbReference type="SUPFAM" id="SSF52218">
    <property type="entry name" value="Flavoproteins"/>
    <property type="match status" value="1"/>
</dbReference>
<evidence type="ECO:0000259" key="3">
    <source>
        <dbReference type="Pfam" id="PF03358"/>
    </source>
</evidence>
<dbReference type="PANTHER" id="PTHR43278:SF2">
    <property type="entry name" value="IRON-SULFUR FLAVOPROTEIN"/>
    <property type="match status" value="1"/>
</dbReference>
<keyword evidence="2" id="KW-0288">FMN</keyword>
<feature type="domain" description="NADPH-dependent FMN reductase-like" evidence="3">
    <location>
        <begin position="1"/>
        <end position="159"/>
    </location>
</feature>
<evidence type="ECO:0000313" key="4">
    <source>
        <dbReference type="EMBL" id="PKK88062.1"/>
    </source>
</evidence>
<dbReference type="EMBL" id="PGXC01000070">
    <property type="protein sequence ID" value="PKK88062.1"/>
    <property type="molecule type" value="Genomic_DNA"/>
</dbReference>
<organism evidence="4 5">
    <name type="scientific">Candidatus Wallbacteria bacterium HGW-Wallbacteria-1</name>
    <dbReference type="NCBI Taxonomy" id="2013854"/>
    <lineage>
        <taxon>Bacteria</taxon>
        <taxon>Candidatus Walliibacteriota</taxon>
    </lineage>
</organism>
<dbReference type="InterPro" id="IPR005025">
    <property type="entry name" value="FMN_Rdtase-like_dom"/>
</dbReference>
<reference evidence="4 5" key="1">
    <citation type="journal article" date="2017" name="ISME J.">
        <title>Potential for microbial H2 and metal transformations associated with novel bacteria and archaea in deep terrestrial subsurface sediments.</title>
        <authorList>
            <person name="Hernsdorf A.W."/>
            <person name="Amano Y."/>
            <person name="Miyakawa K."/>
            <person name="Ise K."/>
            <person name="Suzuki Y."/>
            <person name="Anantharaman K."/>
            <person name="Probst A."/>
            <person name="Burstein D."/>
            <person name="Thomas B.C."/>
            <person name="Banfield J.F."/>
        </authorList>
    </citation>
    <scope>NUCLEOTIDE SEQUENCE [LARGE SCALE GENOMIC DNA]</scope>
    <source>
        <strain evidence="4">HGW-Wallbacteria-1</strain>
    </source>
</reference>
<keyword evidence="1" id="KW-0285">Flavoprotein</keyword>
<gene>
    <name evidence="4" type="ORF">CVV64_20435</name>
</gene>
<dbReference type="Gene3D" id="3.40.50.360">
    <property type="match status" value="1"/>
</dbReference>
<dbReference type="AlphaFoldDB" id="A0A2N1PIE1"/>
<evidence type="ECO:0000256" key="1">
    <source>
        <dbReference type="ARBA" id="ARBA00022630"/>
    </source>
</evidence>
<protein>
    <recommendedName>
        <fullName evidence="3">NADPH-dependent FMN reductase-like domain-containing protein</fullName>
    </recommendedName>
</protein>
<evidence type="ECO:0000256" key="2">
    <source>
        <dbReference type="ARBA" id="ARBA00022643"/>
    </source>
</evidence>
<sequence length="203" mass="22666">MHILGIVGSMRRNRYTTDLVSQVIEDIKTLNPGATGEIIFPLDEKITPCRVVCSEYCSRTPYKCINPDFSADLLESMIKADAIVIGAPQYFRAPPAKFHMLIEKLVAIFFNYENGGSTEIESPVKGKPCGLIGIAEYSNPHQMLEYLHDFCILLNMNPVKIDRFPYLGVSGQGDIAKDQIFKPIERSRELAEAIVREIALGKA</sequence>
<proteinExistence type="predicted"/>
<name>A0A2N1PIE1_9BACT</name>
<accession>A0A2N1PIE1</accession>